<dbReference type="InterPro" id="IPR001650">
    <property type="entry name" value="Helicase_C-like"/>
</dbReference>
<feature type="compositionally biased region" description="Basic and acidic residues" evidence="7">
    <location>
        <begin position="503"/>
        <end position="515"/>
    </location>
</feature>
<dbReference type="SMART" id="SM00847">
    <property type="entry name" value="HA2"/>
    <property type="match status" value="1"/>
</dbReference>
<evidence type="ECO:0000256" key="7">
    <source>
        <dbReference type="SAM" id="MobiDB-lite"/>
    </source>
</evidence>
<feature type="region of interest" description="Disordered" evidence="7">
    <location>
        <begin position="15"/>
        <end position="65"/>
    </location>
</feature>
<dbReference type="SMR" id="A2DK16"/>
<evidence type="ECO:0000256" key="4">
    <source>
        <dbReference type="ARBA" id="ARBA00022801"/>
    </source>
</evidence>
<dbReference type="GO" id="GO:0004386">
    <property type="term" value="F:helicase activity"/>
    <property type="evidence" value="ECO:0000318"/>
    <property type="project" value="GO_Central"/>
</dbReference>
<dbReference type="Gene3D" id="3.40.50.300">
    <property type="entry name" value="P-loop containing nucleotide triphosphate hydrolases"/>
    <property type="match status" value="2"/>
</dbReference>
<dbReference type="GO" id="GO:0016787">
    <property type="term" value="F:hydrolase activity"/>
    <property type="evidence" value="ECO:0007669"/>
    <property type="project" value="UniProtKB-KW"/>
</dbReference>
<dbReference type="Pfam" id="PF00271">
    <property type="entry name" value="Helicase_C"/>
    <property type="match status" value="1"/>
</dbReference>
<dbReference type="Proteomes" id="UP000001542">
    <property type="component" value="Unassembled WGS sequence"/>
</dbReference>
<gene>
    <name evidence="10" type="ORF">TVAG_214120</name>
</gene>
<dbReference type="Gene3D" id="1.20.120.1080">
    <property type="match status" value="1"/>
</dbReference>
<dbReference type="InterPro" id="IPR007502">
    <property type="entry name" value="Helicase-assoc_dom"/>
</dbReference>
<dbReference type="InterPro" id="IPR002464">
    <property type="entry name" value="DNA/RNA_helicase_DEAH_CS"/>
</dbReference>
<dbReference type="GO" id="GO:0005524">
    <property type="term" value="F:ATP binding"/>
    <property type="evidence" value="ECO:0007669"/>
    <property type="project" value="UniProtKB-KW"/>
</dbReference>
<dbReference type="STRING" id="5722.A2DK16"/>
<evidence type="ECO:0000256" key="6">
    <source>
        <dbReference type="ARBA" id="ARBA00022840"/>
    </source>
</evidence>
<keyword evidence="11" id="KW-1185">Reference proteome</keyword>
<dbReference type="SMART" id="SM00487">
    <property type="entry name" value="DEXDc"/>
    <property type="match status" value="1"/>
</dbReference>
<protein>
    <recommendedName>
        <fullName evidence="2">RNA helicase</fullName>
        <ecNumber evidence="2">3.6.4.13</ecNumber>
    </recommendedName>
</protein>
<dbReference type="eggNOG" id="KOG0926">
    <property type="taxonomic scope" value="Eukaryota"/>
</dbReference>
<feature type="domain" description="Helicase ATP-binding" evidence="8">
    <location>
        <begin position="236"/>
        <end position="412"/>
    </location>
</feature>
<dbReference type="CDD" id="cd18791">
    <property type="entry name" value="SF2_C_RHA"/>
    <property type="match status" value="1"/>
</dbReference>
<organism evidence="10 11">
    <name type="scientific">Trichomonas vaginalis (strain ATCC PRA-98 / G3)</name>
    <dbReference type="NCBI Taxonomy" id="412133"/>
    <lineage>
        <taxon>Eukaryota</taxon>
        <taxon>Metamonada</taxon>
        <taxon>Parabasalia</taxon>
        <taxon>Trichomonadida</taxon>
        <taxon>Trichomonadidae</taxon>
        <taxon>Trichomonas</taxon>
    </lineage>
</organism>
<dbReference type="VEuPathDB" id="TrichDB:TVAG_214120"/>
<dbReference type="OMA" id="YVEDEMD"/>
<dbReference type="Pfam" id="PF00270">
    <property type="entry name" value="DEAD"/>
    <property type="match status" value="1"/>
</dbReference>
<dbReference type="Pfam" id="PF07717">
    <property type="entry name" value="OB_NTP_bind"/>
    <property type="match status" value="1"/>
</dbReference>
<dbReference type="PROSITE" id="PS51192">
    <property type="entry name" value="HELICASE_ATP_BIND_1"/>
    <property type="match status" value="1"/>
</dbReference>
<reference evidence="10" key="1">
    <citation type="submission" date="2006-10" db="EMBL/GenBank/DDBJ databases">
        <authorList>
            <person name="Amadeo P."/>
            <person name="Zhao Q."/>
            <person name="Wortman J."/>
            <person name="Fraser-Liggett C."/>
            <person name="Carlton J."/>
        </authorList>
    </citation>
    <scope>NUCLEOTIDE SEQUENCE</scope>
    <source>
        <strain evidence="10">G3</strain>
    </source>
</reference>
<evidence type="ECO:0000313" key="10">
    <source>
        <dbReference type="EMBL" id="EAY19187.1"/>
    </source>
</evidence>
<dbReference type="InterPro" id="IPR014001">
    <property type="entry name" value="Helicase_ATP-bd"/>
</dbReference>
<evidence type="ECO:0000256" key="3">
    <source>
        <dbReference type="ARBA" id="ARBA00022741"/>
    </source>
</evidence>
<dbReference type="FunFam" id="3.40.50.300:FF:002693">
    <property type="entry name" value="Predicted protein"/>
    <property type="match status" value="1"/>
</dbReference>
<dbReference type="InterPro" id="IPR011545">
    <property type="entry name" value="DEAD/DEAH_box_helicase_dom"/>
</dbReference>
<feature type="domain" description="Helicase C-terminal" evidence="9">
    <location>
        <begin position="511"/>
        <end position="691"/>
    </location>
</feature>
<dbReference type="SMART" id="SM00490">
    <property type="entry name" value="HELICc"/>
    <property type="match status" value="1"/>
</dbReference>
<dbReference type="GO" id="GO:0005730">
    <property type="term" value="C:nucleolus"/>
    <property type="evidence" value="ECO:0000318"/>
    <property type="project" value="GO_Central"/>
</dbReference>
<keyword evidence="6" id="KW-0067">ATP-binding</keyword>
<dbReference type="InterPro" id="IPR027417">
    <property type="entry name" value="P-loop_NTPase"/>
</dbReference>
<dbReference type="Pfam" id="PF04408">
    <property type="entry name" value="WHD_HA2"/>
    <property type="match status" value="1"/>
</dbReference>
<feature type="compositionally biased region" description="Basic and acidic residues" evidence="7">
    <location>
        <begin position="483"/>
        <end position="495"/>
    </location>
</feature>
<feature type="compositionally biased region" description="Basic and acidic residues" evidence="7">
    <location>
        <begin position="25"/>
        <end position="35"/>
    </location>
</feature>
<dbReference type="Pfam" id="PF21010">
    <property type="entry name" value="HA2_C"/>
    <property type="match status" value="1"/>
</dbReference>
<dbReference type="PANTHER" id="PTHR18934">
    <property type="entry name" value="ATP-DEPENDENT RNA HELICASE"/>
    <property type="match status" value="1"/>
</dbReference>
<sequence>MSNIISEELKKELGEGDDIVIDPEAGPKEQQEQKLNKHQLRKQRNQERKIKSASNSSEKAKIKKEKIRLLQEKRARVGEVIANFKQNAVSKQTKEIMATSSSIGVKKTENQLYKEALHLRELNLPYDKEIIEKIEKKKKEKADRIAAMPAFVPIQKSEEEIPNREEPVTTEKIQQKQAAVFKPLIPPSRPELEKRDMPSKITIRDGKQETVHLDRPQDVIEVRKKLPIIGQETEILESIRENDIIIIQGDTGSGKTTQVPQFLYEAGYGTFRAKGKIVVTEPRRVAAINMSKRVAYEMGFRHGAEVGFQIRDQHLLTDATTIKFVTDGVLLKELESDLFLSSYSVVIIDEAHERTVNTDVLIGLLSKIVKTRRERSEKDSSIEPLKLIIMSATLRSEDFTKNEKLFEVPPKEIKVPGRMYPVTDQYPKDTPAPENVNKCIKNLVDHLHETLPDGSILVFVPGKSDINELVGYFRSLPTVDPSKSNKDKPKDEQKVTKGTSSKPETEKPKEQKQETEENVDEDDENEIFIDDSGKRHRKLKPIENFEDMMYGNLPPVTSRKPMLVLPLYSLLDPYEQEKVFKDPPKDKRVIIFSTNVAETSLTIPGVRYVVDSGLEKVRVYDFSKQNVNAKVQYISKASAKQRKGRAGRTSPGYCFRLYSQAYKHNAFEKYSPPEILKRPITEVVLLLKSMGLNDISKFPFPTQINEENIKQSELILQHLGAIETETPRKITQLGRIMVGYPLDPRLSKILIMAKANGLLDYAAVIVGVLSVREPFESNSNEKSDNALDVDADNSDILYAMKMFCAWQYEQPEERQKFCLDNNLRPKAMEEIQNIRFQLKKLLVKNKIDICITSLEPTDSKQANKLRQAILCGYPDHVAHQVKGNEYVLLDGTKSFLPGNSQLIESPPKYVVYIDNVSSDGRNRLQNPSQIAPQWLMLVGSPLFLVKTNQQTPYYDPLSDRVVCKTEGEYKNSEIDASMAAQVGKWNIPATPCEVQENKYMYFAQGFLKGDVFEEIKQLHKGMSMTMINNYTAPNNNKIPQKHLAIASVLKSKDISTKAQLIKELKQNPTFLLNQFMYWLEEEEYKPQAVNLWKKFTK</sequence>
<dbReference type="KEGG" id="tva:5464712"/>
<dbReference type="GO" id="GO:0000462">
    <property type="term" value="P:maturation of SSU-rRNA from tricistronic rRNA transcript (SSU-rRNA, 5.8S rRNA, LSU-rRNA)"/>
    <property type="evidence" value="ECO:0000318"/>
    <property type="project" value="GO_Central"/>
</dbReference>
<name>A2DK16_TRIV3</name>
<feature type="compositionally biased region" description="Acidic residues" evidence="7">
    <location>
        <begin position="516"/>
        <end position="529"/>
    </location>
</feature>
<dbReference type="GO" id="GO:0003723">
    <property type="term" value="F:RNA binding"/>
    <property type="evidence" value="ECO:0000318"/>
    <property type="project" value="GO_Central"/>
</dbReference>
<dbReference type="VEuPathDB" id="TrichDB:TVAGG3_0169420"/>
<evidence type="ECO:0000256" key="5">
    <source>
        <dbReference type="ARBA" id="ARBA00022806"/>
    </source>
</evidence>
<evidence type="ECO:0000256" key="1">
    <source>
        <dbReference type="ARBA" id="ARBA00008792"/>
    </source>
</evidence>
<dbReference type="InterPro" id="IPR011709">
    <property type="entry name" value="DEAD-box_helicase_OB_fold"/>
</dbReference>
<keyword evidence="4" id="KW-0378">Hydrolase</keyword>
<dbReference type="PROSITE" id="PS51194">
    <property type="entry name" value="HELICASE_CTER"/>
    <property type="match status" value="1"/>
</dbReference>
<evidence type="ECO:0000313" key="11">
    <source>
        <dbReference type="Proteomes" id="UP000001542"/>
    </source>
</evidence>
<evidence type="ECO:0000256" key="2">
    <source>
        <dbReference type="ARBA" id="ARBA00012552"/>
    </source>
</evidence>
<dbReference type="PROSITE" id="PS00690">
    <property type="entry name" value="DEAH_ATP_HELICASE"/>
    <property type="match status" value="1"/>
</dbReference>
<keyword evidence="5" id="KW-0347">Helicase</keyword>
<dbReference type="EMBL" id="DS113210">
    <property type="protein sequence ID" value="EAY19187.1"/>
    <property type="molecule type" value="Genomic_DNA"/>
</dbReference>
<dbReference type="RefSeq" id="XP_001580173.1">
    <property type="nucleotide sequence ID" value="XM_001580123.1"/>
</dbReference>
<accession>A2DK16</accession>
<dbReference type="EC" id="3.6.4.13" evidence="2"/>
<comment type="similarity">
    <text evidence="1">Belongs to the DEAD box helicase family. DEAH subfamily.</text>
</comment>
<reference evidence="10" key="2">
    <citation type="journal article" date="2007" name="Science">
        <title>Draft genome sequence of the sexually transmitted pathogen Trichomonas vaginalis.</title>
        <authorList>
            <person name="Carlton J.M."/>
            <person name="Hirt R.P."/>
            <person name="Silva J.C."/>
            <person name="Delcher A.L."/>
            <person name="Schatz M."/>
            <person name="Zhao Q."/>
            <person name="Wortman J.R."/>
            <person name="Bidwell S.L."/>
            <person name="Alsmark U.C.M."/>
            <person name="Besteiro S."/>
            <person name="Sicheritz-Ponten T."/>
            <person name="Noel C.J."/>
            <person name="Dacks J.B."/>
            <person name="Foster P.G."/>
            <person name="Simillion C."/>
            <person name="Van de Peer Y."/>
            <person name="Miranda-Saavedra D."/>
            <person name="Barton G.J."/>
            <person name="Westrop G.D."/>
            <person name="Mueller S."/>
            <person name="Dessi D."/>
            <person name="Fiori P.L."/>
            <person name="Ren Q."/>
            <person name="Paulsen I."/>
            <person name="Zhang H."/>
            <person name="Bastida-Corcuera F.D."/>
            <person name="Simoes-Barbosa A."/>
            <person name="Brown M.T."/>
            <person name="Hayes R.D."/>
            <person name="Mukherjee M."/>
            <person name="Okumura C.Y."/>
            <person name="Schneider R."/>
            <person name="Smith A.J."/>
            <person name="Vanacova S."/>
            <person name="Villalvazo M."/>
            <person name="Haas B.J."/>
            <person name="Pertea M."/>
            <person name="Feldblyum T.V."/>
            <person name="Utterback T.R."/>
            <person name="Shu C.L."/>
            <person name="Osoegawa K."/>
            <person name="de Jong P.J."/>
            <person name="Hrdy I."/>
            <person name="Horvathova L."/>
            <person name="Zubacova Z."/>
            <person name="Dolezal P."/>
            <person name="Malik S.B."/>
            <person name="Logsdon J.M. Jr."/>
            <person name="Henze K."/>
            <person name="Gupta A."/>
            <person name="Wang C.C."/>
            <person name="Dunne R.L."/>
            <person name="Upcroft J.A."/>
            <person name="Upcroft P."/>
            <person name="White O."/>
            <person name="Salzberg S.L."/>
            <person name="Tang P."/>
            <person name="Chiu C.-H."/>
            <person name="Lee Y.-S."/>
            <person name="Embley T.M."/>
            <person name="Coombs G.H."/>
            <person name="Mottram J.C."/>
            <person name="Tachezy J."/>
            <person name="Fraser-Liggett C.M."/>
            <person name="Johnson P.J."/>
        </authorList>
    </citation>
    <scope>NUCLEOTIDE SEQUENCE [LARGE SCALE GENOMIC DNA]</scope>
    <source>
        <strain evidence="10">G3</strain>
    </source>
</reference>
<feature type="region of interest" description="Disordered" evidence="7">
    <location>
        <begin position="477"/>
        <end position="533"/>
    </location>
</feature>
<dbReference type="AlphaFoldDB" id="A2DK16"/>
<proteinExistence type="inferred from homology"/>
<keyword evidence="3" id="KW-0547">Nucleotide-binding</keyword>
<dbReference type="PANTHER" id="PTHR18934:SF99">
    <property type="entry name" value="ATP-DEPENDENT RNA HELICASE DHX37-RELATED"/>
    <property type="match status" value="1"/>
</dbReference>
<evidence type="ECO:0000259" key="9">
    <source>
        <dbReference type="PROSITE" id="PS51194"/>
    </source>
</evidence>
<dbReference type="InterPro" id="IPR048333">
    <property type="entry name" value="HA2_WH"/>
</dbReference>
<evidence type="ECO:0000259" key="8">
    <source>
        <dbReference type="PROSITE" id="PS51192"/>
    </source>
</evidence>
<dbReference type="FunCoup" id="A2DK16">
    <property type="interactions" value="969"/>
</dbReference>
<dbReference type="OrthoDB" id="10025033at2759"/>
<dbReference type="SUPFAM" id="SSF52540">
    <property type="entry name" value="P-loop containing nucleoside triphosphate hydrolases"/>
    <property type="match status" value="1"/>
</dbReference>
<dbReference type="InParanoid" id="A2DK16"/>